<evidence type="ECO:0000256" key="6">
    <source>
        <dbReference type="ARBA" id="ARBA00022840"/>
    </source>
</evidence>
<dbReference type="InterPro" id="IPR005467">
    <property type="entry name" value="His_kinase_dom"/>
</dbReference>
<evidence type="ECO:0000313" key="10">
    <source>
        <dbReference type="Proteomes" id="UP000316993"/>
    </source>
</evidence>
<dbReference type="PRINTS" id="PR00344">
    <property type="entry name" value="BCTRLSENSOR"/>
</dbReference>
<dbReference type="EMBL" id="VFPV01000001">
    <property type="protein sequence ID" value="TQN08185.1"/>
    <property type="molecule type" value="Genomic_DNA"/>
</dbReference>
<evidence type="ECO:0000256" key="5">
    <source>
        <dbReference type="ARBA" id="ARBA00022777"/>
    </source>
</evidence>
<protein>
    <recommendedName>
        <fullName evidence="2">histidine kinase</fullName>
        <ecNumber evidence="2">2.7.13.3</ecNumber>
    </recommendedName>
</protein>
<dbReference type="Pfam" id="PF02518">
    <property type="entry name" value="HATPase_c"/>
    <property type="match status" value="1"/>
</dbReference>
<dbReference type="Proteomes" id="UP000316993">
    <property type="component" value="Unassembled WGS sequence"/>
</dbReference>
<evidence type="ECO:0000256" key="3">
    <source>
        <dbReference type="ARBA" id="ARBA00022679"/>
    </source>
</evidence>
<feature type="domain" description="Histidine kinase" evidence="8">
    <location>
        <begin position="1"/>
        <end position="201"/>
    </location>
</feature>
<reference evidence="9 10" key="1">
    <citation type="submission" date="2019-06" db="EMBL/GenBank/DDBJ databases">
        <title>Genomic Encyclopedia of Archaeal and Bacterial Type Strains, Phase II (KMG-II): from individual species to whole genera.</title>
        <authorList>
            <person name="Goeker M."/>
        </authorList>
    </citation>
    <scope>NUCLEOTIDE SEQUENCE [LARGE SCALE GENOMIC DNA]</scope>
    <source>
        <strain evidence="9 10">DSM 7270</strain>
    </source>
</reference>
<evidence type="ECO:0000256" key="1">
    <source>
        <dbReference type="ARBA" id="ARBA00000085"/>
    </source>
</evidence>
<keyword evidence="3" id="KW-0808">Transferase</keyword>
<dbReference type="CDD" id="cd00075">
    <property type="entry name" value="HATPase"/>
    <property type="match status" value="1"/>
</dbReference>
<organism evidence="9 10">
    <name type="scientific">Acidovorax temperans</name>
    <dbReference type="NCBI Taxonomy" id="80878"/>
    <lineage>
        <taxon>Bacteria</taxon>
        <taxon>Pseudomonadati</taxon>
        <taxon>Pseudomonadota</taxon>
        <taxon>Betaproteobacteria</taxon>
        <taxon>Burkholderiales</taxon>
        <taxon>Comamonadaceae</taxon>
        <taxon>Acidovorax</taxon>
    </lineage>
</organism>
<keyword evidence="7" id="KW-0902">Two-component regulatory system</keyword>
<dbReference type="EC" id="2.7.13.3" evidence="2"/>
<proteinExistence type="predicted"/>
<dbReference type="GO" id="GO:0004673">
    <property type="term" value="F:protein histidine kinase activity"/>
    <property type="evidence" value="ECO:0007669"/>
    <property type="project" value="UniProtKB-EC"/>
</dbReference>
<evidence type="ECO:0000259" key="8">
    <source>
        <dbReference type="PROSITE" id="PS50109"/>
    </source>
</evidence>
<evidence type="ECO:0000256" key="7">
    <source>
        <dbReference type="ARBA" id="ARBA00023012"/>
    </source>
</evidence>
<evidence type="ECO:0000256" key="2">
    <source>
        <dbReference type="ARBA" id="ARBA00012438"/>
    </source>
</evidence>
<evidence type="ECO:0000313" key="9">
    <source>
        <dbReference type="EMBL" id="TQN08185.1"/>
    </source>
</evidence>
<comment type="catalytic activity">
    <reaction evidence="1">
        <text>ATP + protein L-histidine = ADP + protein N-phospho-L-histidine.</text>
        <dbReference type="EC" id="2.7.13.3"/>
    </reaction>
</comment>
<dbReference type="InterPro" id="IPR050351">
    <property type="entry name" value="BphY/WalK/GraS-like"/>
</dbReference>
<evidence type="ECO:0000256" key="4">
    <source>
        <dbReference type="ARBA" id="ARBA00022741"/>
    </source>
</evidence>
<dbReference type="InterPro" id="IPR004358">
    <property type="entry name" value="Sig_transdc_His_kin-like_C"/>
</dbReference>
<dbReference type="GO" id="GO:0000156">
    <property type="term" value="F:phosphorelay response regulator activity"/>
    <property type="evidence" value="ECO:0007669"/>
    <property type="project" value="TreeGrafter"/>
</dbReference>
<name>A0A543LLM1_9BURK</name>
<gene>
    <name evidence="9" type="ORF">BDD18_1343</name>
</gene>
<accession>A0A543LLM1</accession>
<dbReference type="PANTHER" id="PTHR42878:SF7">
    <property type="entry name" value="SENSOR HISTIDINE KINASE GLRK"/>
    <property type="match status" value="1"/>
</dbReference>
<comment type="caution">
    <text evidence="9">The sequence shown here is derived from an EMBL/GenBank/DDBJ whole genome shotgun (WGS) entry which is preliminary data.</text>
</comment>
<keyword evidence="4" id="KW-0547">Nucleotide-binding</keyword>
<dbReference type="PROSITE" id="PS50109">
    <property type="entry name" value="HIS_KIN"/>
    <property type="match status" value="1"/>
</dbReference>
<dbReference type="SMART" id="SM00387">
    <property type="entry name" value="HATPase_c"/>
    <property type="match status" value="1"/>
</dbReference>
<keyword evidence="6" id="KW-0067">ATP-binding</keyword>
<dbReference type="PANTHER" id="PTHR42878">
    <property type="entry name" value="TWO-COMPONENT HISTIDINE KINASE"/>
    <property type="match status" value="1"/>
</dbReference>
<dbReference type="Gene3D" id="3.30.565.10">
    <property type="entry name" value="Histidine kinase-like ATPase, C-terminal domain"/>
    <property type="match status" value="1"/>
</dbReference>
<dbReference type="SUPFAM" id="SSF55874">
    <property type="entry name" value="ATPase domain of HSP90 chaperone/DNA topoisomerase II/histidine kinase"/>
    <property type="match status" value="1"/>
</dbReference>
<keyword evidence="5 9" id="KW-0418">Kinase</keyword>
<dbReference type="InterPro" id="IPR036890">
    <property type="entry name" value="HATPase_C_sf"/>
</dbReference>
<dbReference type="GO" id="GO:0005524">
    <property type="term" value="F:ATP binding"/>
    <property type="evidence" value="ECO:0007669"/>
    <property type="project" value="UniProtKB-KW"/>
</dbReference>
<dbReference type="InterPro" id="IPR003594">
    <property type="entry name" value="HATPase_dom"/>
</dbReference>
<sequence length="203" mass="21833">MGGTEVALRKARDADTLRDVLGSHLEDLQRMSMIVQDMLFLSQADRGAEARREHVACLAGVARAVVELHEAAIEEAGLKVRIDGDATGLADVRLLQRALSNLIGNATRHAHPHSTVVVQIDRLDGEIALRVVNEGQTISAEHLPNLFNRFYRADAARSDAARNHGLGLAIVAAIARMHGGRTMVDSSNGITSIGLMVPTPRAQ</sequence>
<dbReference type="GO" id="GO:0030295">
    <property type="term" value="F:protein kinase activator activity"/>
    <property type="evidence" value="ECO:0007669"/>
    <property type="project" value="TreeGrafter"/>
</dbReference>
<dbReference type="AlphaFoldDB" id="A0A543LLM1"/>
<dbReference type="GO" id="GO:0007234">
    <property type="term" value="P:osmosensory signaling via phosphorelay pathway"/>
    <property type="evidence" value="ECO:0007669"/>
    <property type="project" value="TreeGrafter"/>
</dbReference>